<comment type="caution">
    <text evidence="2">The sequence shown here is derived from an EMBL/GenBank/DDBJ whole genome shotgun (WGS) entry which is preliminary data.</text>
</comment>
<organism evidence="2 3">
    <name type="scientific">Brachybacterium fresconis</name>
    <dbReference type="NCBI Taxonomy" id="173363"/>
    <lineage>
        <taxon>Bacteria</taxon>
        <taxon>Bacillati</taxon>
        <taxon>Actinomycetota</taxon>
        <taxon>Actinomycetes</taxon>
        <taxon>Micrococcales</taxon>
        <taxon>Dermabacteraceae</taxon>
        <taxon>Brachybacterium</taxon>
    </lineage>
</organism>
<dbReference type="InterPro" id="IPR011032">
    <property type="entry name" value="GroES-like_sf"/>
</dbReference>
<sequence length="325" mass="34261">MQTMQTMQTMRAAMYDSYGGPEVLYVAEVPVPEPSAGEVLVRVRASSINGGELAVRAGTLRLLTGRRFPRKLGLDLVGEVVALGADVTTVTVGDRVWGTVEEIESGATAQYALVRPDKIAKAPSGPSAVESVSLVAGGTTAITALRDHAGLKPGERLLVRGASGGVGSLAVQIGHLYGAHVTGLAGAKTLDFVRSLGADEALDYRTTAPEELGRFDVVLDTAGTEHRRYRRLLAPGGRMVAVSLDFARLAPSIAYLATSARHGARRVRFFRGDPRSDLFAELTRLVDSGDVRPVVDTVHPLEDIAVAHRALAAGGVRGKHVVDIG</sequence>
<keyword evidence="3" id="KW-1185">Reference proteome</keyword>
<dbReference type="SUPFAM" id="SSF50129">
    <property type="entry name" value="GroES-like"/>
    <property type="match status" value="1"/>
</dbReference>
<dbReference type="Gene3D" id="3.40.50.720">
    <property type="entry name" value="NAD(P)-binding Rossmann-like Domain"/>
    <property type="match status" value="1"/>
</dbReference>
<proteinExistence type="predicted"/>
<dbReference type="RefSeq" id="WP_245348963.1">
    <property type="nucleotide sequence ID" value="NZ_BAAAJV010000041.1"/>
</dbReference>
<protein>
    <submittedName>
        <fullName evidence="2">NADPH:quinone reductase-like Zn-dependent oxidoreductase</fullName>
    </submittedName>
</protein>
<evidence type="ECO:0000313" key="3">
    <source>
        <dbReference type="Proteomes" id="UP000698222"/>
    </source>
</evidence>
<dbReference type="CDD" id="cd08267">
    <property type="entry name" value="MDR1"/>
    <property type="match status" value="1"/>
</dbReference>
<dbReference type="EMBL" id="JAGIOC010000001">
    <property type="protein sequence ID" value="MBP2410056.1"/>
    <property type="molecule type" value="Genomic_DNA"/>
</dbReference>
<dbReference type="PANTHER" id="PTHR44013">
    <property type="entry name" value="ZINC-TYPE ALCOHOL DEHYDROGENASE-LIKE PROTEIN C16A3.02C"/>
    <property type="match status" value="1"/>
</dbReference>
<reference evidence="2 3" key="1">
    <citation type="submission" date="2021-03" db="EMBL/GenBank/DDBJ databases">
        <title>Sequencing the genomes of 1000 actinobacteria strains.</title>
        <authorList>
            <person name="Klenk H.-P."/>
        </authorList>
    </citation>
    <scope>NUCLEOTIDE SEQUENCE [LARGE SCALE GENOMIC DNA]</scope>
    <source>
        <strain evidence="2 3">DSM 14564</strain>
    </source>
</reference>
<feature type="domain" description="Enoyl reductase (ER)" evidence="1">
    <location>
        <begin position="19"/>
        <end position="322"/>
    </location>
</feature>
<evidence type="ECO:0000313" key="2">
    <source>
        <dbReference type="EMBL" id="MBP2410056.1"/>
    </source>
</evidence>
<dbReference type="Gene3D" id="3.90.180.10">
    <property type="entry name" value="Medium-chain alcohol dehydrogenases, catalytic domain"/>
    <property type="match status" value="1"/>
</dbReference>
<dbReference type="PANTHER" id="PTHR44013:SF1">
    <property type="entry name" value="ZINC-TYPE ALCOHOL DEHYDROGENASE-LIKE PROTEIN C16A3.02C"/>
    <property type="match status" value="1"/>
</dbReference>
<dbReference type="Pfam" id="PF08240">
    <property type="entry name" value="ADH_N"/>
    <property type="match status" value="1"/>
</dbReference>
<name>A0ABS4YMN0_9MICO</name>
<dbReference type="InterPro" id="IPR036291">
    <property type="entry name" value="NAD(P)-bd_dom_sf"/>
</dbReference>
<evidence type="ECO:0000259" key="1">
    <source>
        <dbReference type="SMART" id="SM00829"/>
    </source>
</evidence>
<gene>
    <name evidence="2" type="ORF">JOF44_002959</name>
</gene>
<dbReference type="InterPro" id="IPR013154">
    <property type="entry name" value="ADH-like_N"/>
</dbReference>
<accession>A0ABS4YMN0</accession>
<dbReference type="Proteomes" id="UP000698222">
    <property type="component" value="Unassembled WGS sequence"/>
</dbReference>
<dbReference type="SMART" id="SM00829">
    <property type="entry name" value="PKS_ER"/>
    <property type="match status" value="1"/>
</dbReference>
<dbReference type="SUPFAM" id="SSF51735">
    <property type="entry name" value="NAD(P)-binding Rossmann-fold domains"/>
    <property type="match status" value="1"/>
</dbReference>
<dbReference type="InterPro" id="IPR052733">
    <property type="entry name" value="Chloroplast_QOR"/>
</dbReference>
<dbReference type="Pfam" id="PF13602">
    <property type="entry name" value="ADH_zinc_N_2"/>
    <property type="match status" value="1"/>
</dbReference>
<dbReference type="InterPro" id="IPR020843">
    <property type="entry name" value="ER"/>
</dbReference>